<organism evidence="2 3">
    <name type="scientific">Streblomastix strix</name>
    <dbReference type="NCBI Taxonomy" id="222440"/>
    <lineage>
        <taxon>Eukaryota</taxon>
        <taxon>Metamonada</taxon>
        <taxon>Preaxostyla</taxon>
        <taxon>Oxymonadida</taxon>
        <taxon>Streblomastigidae</taxon>
        <taxon>Streblomastix</taxon>
    </lineage>
</organism>
<accession>A0A5J4X2T0</accession>
<sequence length="148" mass="16711">MFQVWRQSTLGQCLGEALDEIASAGLFSRDRTEYLDEQDHALSIATAKEEIMLEFDKSIEERLSSRKDPICQAKGILTNHRGYNNLWNLRVEGNVDFICKLERVQANTVDFLCCNAALGRPDNQQSKNDDETSGSSGKAKQNTKKRPK</sequence>
<gene>
    <name evidence="2" type="ORF">EZS28_002917</name>
</gene>
<dbReference type="OrthoDB" id="586585at2759"/>
<dbReference type="GO" id="GO:0005672">
    <property type="term" value="C:transcription factor TFIIA complex"/>
    <property type="evidence" value="ECO:0007669"/>
    <property type="project" value="InterPro"/>
</dbReference>
<dbReference type="Proteomes" id="UP000324800">
    <property type="component" value="Unassembled WGS sequence"/>
</dbReference>
<dbReference type="AlphaFoldDB" id="A0A5J4X2T0"/>
<evidence type="ECO:0000256" key="1">
    <source>
        <dbReference type="SAM" id="MobiDB-lite"/>
    </source>
</evidence>
<dbReference type="GO" id="GO:0006367">
    <property type="term" value="P:transcription initiation at RNA polymerase II promoter"/>
    <property type="evidence" value="ECO:0007669"/>
    <property type="project" value="InterPro"/>
</dbReference>
<comment type="caution">
    <text evidence="2">The sequence shown here is derived from an EMBL/GenBank/DDBJ whole genome shotgun (WGS) entry which is preliminary data.</text>
</comment>
<dbReference type="EMBL" id="SNRW01000372">
    <property type="protein sequence ID" value="KAA6401551.1"/>
    <property type="molecule type" value="Genomic_DNA"/>
</dbReference>
<proteinExistence type="predicted"/>
<reference evidence="2 3" key="1">
    <citation type="submission" date="2019-03" db="EMBL/GenBank/DDBJ databases">
        <title>Single cell metagenomics reveals metabolic interactions within the superorganism composed of flagellate Streblomastix strix and complex community of Bacteroidetes bacteria on its surface.</title>
        <authorList>
            <person name="Treitli S.C."/>
            <person name="Kolisko M."/>
            <person name="Husnik F."/>
            <person name="Keeling P."/>
            <person name="Hampl V."/>
        </authorList>
    </citation>
    <scope>NUCLEOTIDE SEQUENCE [LARGE SCALE GENOMIC DNA]</scope>
    <source>
        <strain evidence="2">ST1C</strain>
    </source>
</reference>
<evidence type="ECO:0000313" key="2">
    <source>
        <dbReference type="EMBL" id="KAA6401551.1"/>
    </source>
</evidence>
<feature type="region of interest" description="Disordered" evidence="1">
    <location>
        <begin position="120"/>
        <end position="148"/>
    </location>
</feature>
<protein>
    <submittedName>
        <fullName evidence="2">Uncharacterized protein</fullName>
    </submittedName>
</protein>
<dbReference type="PANTHER" id="PTHR10966">
    <property type="entry name" value="TRANSCRIPTION INITIATION FACTOR IIA SUBUNIT 2"/>
    <property type="match status" value="1"/>
</dbReference>
<evidence type="ECO:0000313" key="3">
    <source>
        <dbReference type="Proteomes" id="UP000324800"/>
    </source>
</evidence>
<dbReference type="InterPro" id="IPR003194">
    <property type="entry name" value="TFIIA_gsu"/>
</dbReference>
<name>A0A5J4X2T0_9EUKA</name>